<dbReference type="PANTHER" id="PTHR31272:SF4">
    <property type="entry name" value="CYTOCHROME C-TYPE BIOGENESIS PROTEIN HI_1454-RELATED"/>
    <property type="match status" value="1"/>
</dbReference>
<dbReference type="Pfam" id="PF02683">
    <property type="entry name" value="DsbD_TM"/>
    <property type="match status" value="1"/>
</dbReference>
<evidence type="ECO:0000256" key="5">
    <source>
        <dbReference type="ARBA" id="ARBA00023136"/>
    </source>
</evidence>
<comment type="subcellular location">
    <subcellularLocation>
        <location evidence="1">Membrane</location>
        <topology evidence="1">Multi-pass membrane protein</topology>
    </subcellularLocation>
</comment>
<dbReference type="GO" id="GO:0017004">
    <property type="term" value="P:cytochrome complex assembly"/>
    <property type="evidence" value="ECO:0007669"/>
    <property type="project" value="InterPro"/>
</dbReference>
<proteinExistence type="inferred from homology"/>
<protein>
    <submittedName>
        <fullName evidence="7">Cytochrome C biogenesis protein CcdA</fullName>
    </submittedName>
</protein>
<sequence length="293" mass="30223">MSPDLVGLAFAAGLVAALNPCGFALLPVYLTYVVSGADAGRPAAVVRALTATLVMTLGFVVVFAAFGSLTVALASTLQRYLPAVTVVIGVLLVLVGAWLLSGRRAALVLPSALQPGASSAPTTRLASMFGYGLAYAIASLSCTVGPFLAVTAAGTRSGSFASAAAVYLAYAGGFALVVGTLAVAAAFTSSALADRLRGALPVIGRLSGALVLVVGLYVAYYGIYELRIFHSDAGVDDGVIRTAGRIQATVAGWVHGHGGWPWLLALVVLLLAAGAWRWRHIRRRTWHARQDSR</sequence>
<reference evidence="7" key="2">
    <citation type="submission" date="2020-02" db="EMBL/GenBank/DDBJ databases">
        <authorList>
            <person name="Matsumoto Y."/>
            <person name="Motooka D."/>
            <person name="Nakamura S."/>
        </authorList>
    </citation>
    <scope>NUCLEOTIDE SEQUENCE</scope>
    <source>
        <strain evidence="7">JCM 13671</strain>
    </source>
</reference>
<dbReference type="GO" id="GO:0016020">
    <property type="term" value="C:membrane"/>
    <property type="evidence" value="ECO:0007669"/>
    <property type="project" value="UniProtKB-SubCell"/>
</dbReference>
<dbReference type="Proteomes" id="UP000466931">
    <property type="component" value="Chromosome"/>
</dbReference>
<keyword evidence="4" id="KW-1133">Transmembrane helix</keyword>
<dbReference type="InterPro" id="IPR051790">
    <property type="entry name" value="Cytochrome_c-biogenesis_DsbD"/>
</dbReference>
<evidence type="ECO:0000313" key="7">
    <source>
        <dbReference type="EMBL" id="BBZ33550.1"/>
    </source>
</evidence>
<evidence type="ECO:0000313" key="8">
    <source>
        <dbReference type="Proteomes" id="UP000466931"/>
    </source>
</evidence>
<keyword evidence="5" id="KW-0472">Membrane</keyword>
<dbReference type="OrthoDB" id="5244297at2"/>
<name>A0A7I7XW78_9MYCO</name>
<evidence type="ECO:0000259" key="6">
    <source>
        <dbReference type="Pfam" id="PF02683"/>
    </source>
</evidence>
<dbReference type="PANTHER" id="PTHR31272">
    <property type="entry name" value="CYTOCHROME C-TYPE BIOGENESIS PROTEIN HI_1454-RELATED"/>
    <property type="match status" value="1"/>
</dbReference>
<dbReference type="RefSeq" id="WP_085150926.1">
    <property type="nucleotide sequence ID" value="NZ_AP022612.1"/>
</dbReference>
<organism evidence="7 8">
    <name type="scientific">Mycolicibacterium confluentis</name>
    <dbReference type="NCBI Taxonomy" id="28047"/>
    <lineage>
        <taxon>Bacteria</taxon>
        <taxon>Bacillati</taxon>
        <taxon>Actinomycetota</taxon>
        <taxon>Actinomycetes</taxon>
        <taxon>Mycobacteriales</taxon>
        <taxon>Mycobacteriaceae</taxon>
        <taxon>Mycolicibacterium</taxon>
    </lineage>
</organism>
<reference evidence="7" key="1">
    <citation type="journal article" date="2019" name="Emerg. Microbes Infect.">
        <title>Comprehensive subspecies identification of 175 nontuberculous mycobacteria species based on 7547 genomic profiles.</title>
        <authorList>
            <person name="Matsumoto Y."/>
            <person name="Kinjo T."/>
            <person name="Motooka D."/>
            <person name="Nabeya D."/>
            <person name="Jung N."/>
            <person name="Uechi K."/>
            <person name="Horii T."/>
            <person name="Iida T."/>
            <person name="Fujita J."/>
            <person name="Nakamura S."/>
        </authorList>
    </citation>
    <scope>NUCLEOTIDE SEQUENCE [LARGE SCALE GENOMIC DNA]</scope>
    <source>
        <strain evidence="7">JCM 13671</strain>
    </source>
</reference>
<keyword evidence="3" id="KW-0812">Transmembrane</keyword>
<keyword evidence="8" id="KW-1185">Reference proteome</keyword>
<evidence type="ECO:0000256" key="4">
    <source>
        <dbReference type="ARBA" id="ARBA00022989"/>
    </source>
</evidence>
<dbReference type="InterPro" id="IPR003834">
    <property type="entry name" value="Cyt_c_assmbl_TM_dom"/>
</dbReference>
<evidence type="ECO:0000256" key="1">
    <source>
        <dbReference type="ARBA" id="ARBA00004141"/>
    </source>
</evidence>
<comment type="similarity">
    <text evidence="2">Belongs to the DsbD family.</text>
</comment>
<accession>A0A7I7XW78</accession>
<dbReference type="EMBL" id="AP022612">
    <property type="protein sequence ID" value="BBZ33550.1"/>
    <property type="molecule type" value="Genomic_DNA"/>
</dbReference>
<feature type="domain" description="Cytochrome C biogenesis protein transmembrane" evidence="6">
    <location>
        <begin position="7"/>
        <end position="99"/>
    </location>
</feature>
<gene>
    <name evidence="7" type="ORF">MCNF_21550</name>
</gene>
<evidence type="ECO:0000256" key="3">
    <source>
        <dbReference type="ARBA" id="ARBA00022692"/>
    </source>
</evidence>
<evidence type="ECO:0000256" key="2">
    <source>
        <dbReference type="ARBA" id="ARBA00006143"/>
    </source>
</evidence>
<dbReference type="AlphaFoldDB" id="A0A7I7XW78"/>